<keyword evidence="2" id="KW-0325">Glycoprotein</keyword>
<dbReference type="PROSITE" id="PS50015">
    <property type="entry name" value="SAP_B"/>
    <property type="match status" value="2"/>
</dbReference>
<dbReference type="Proteomes" id="UP000652761">
    <property type="component" value="Unassembled WGS sequence"/>
</dbReference>
<evidence type="ECO:0000256" key="1">
    <source>
        <dbReference type="ARBA" id="ARBA00023157"/>
    </source>
</evidence>
<evidence type="ECO:0000313" key="4">
    <source>
        <dbReference type="EMBL" id="MQL87770.1"/>
    </source>
</evidence>
<dbReference type="Pfam" id="PF03489">
    <property type="entry name" value="SapB_2"/>
    <property type="match status" value="1"/>
</dbReference>
<protein>
    <recommendedName>
        <fullName evidence="3">Saposin B-type domain-containing protein</fullName>
    </recommendedName>
</protein>
<reference evidence="4" key="1">
    <citation type="submission" date="2017-07" db="EMBL/GenBank/DDBJ databases">
        <title>Taro Niue Genome Assembly and Annotation.</title>
        <authorList>
            <person name="Atibalentja N."/>
            <person name="Keating K."/>
            <person name="Fields C.J."/>
        </authorList>
    </citation>
    <scope>NUCLEOTIDE SEQUENCE</scope>
    <source>
        <strain evidence="4">Niue_2</strain>
        <tissue evidence="4">Leaf</tissue>
    </source>
</reference>
<keyword evidence="1" id="KW-1015">Disulfide bond</keyword>
<gene>
    <name evidence="4" type="ORF">Taro_020315</name>
</gene>
<dbReference type="SUPFAM" id="SSF47862">
    <property type="entry name" value="Saposin"/>
    <property type="match status" value="2"/>
</dbReference>
<dbReference type="PROSITE" id="PS51257">
    <property type="entry name" value="PROKAR_LIPOPROTEIN"/>
    <property type="match status" value="1"/>
</dbReference>
<evidence type="ECO:0000256" key="2">
    <source>
        <dbReference type="ARBA" id="ARBA00023180"/>
    </source>
</evidence>
<organism evidence="4 5">
    <name type="scientific">Colocasia esculenta</name>
    <name type="common">Wild taro</name>
    <name type="synonym">Arum esculentum</name>
    <dbReference type="NCBI Taxonomy" id="4460"/>
    <lineage>
        <taxon>Eukaryota</taxon>
        <taxon>Viridiplantae</taxon>
        <taxon>Streptophyta</taxon>
        <taxon>Embryophyta</taxon>
        <taxon>Tracheophyta</taxon>
        <taxon>Spermatophyta</taxon>
        <taxon>Magnoliopsida</taxon>
        <taxon>Liliopsida</taxon>
        <taxon>Araceae</taxon>
        <taxon>Aroideae</taxon>
        <taxon>Colocasieae</taxon>
        <taxon>Colocasia</taxon>
    </lineage>
</organism>
<dbReference type="Gene3D" id="1.10.225.10">
    <property type="entry name" value="Saposin-like"/>
    <property type="match status" value="2"/>
</dbReference>
<feature type="domain" description="Saposin B-type" evidence="3">
    <location>
        <begin position="114"/>
        <end position="195"/>
    </location>
</feature>
<dbReference type="PANTHER" id="PTHR11480:SF87">
    <property type="entry name" value="PROSAPOSIN-LIKE"/>
    <property type="match status" value="1"/>
</dbReference>
<dbReference type="InterPro" id="IPR011001">
    <property type="entry name" value="Saposin-like"/>
</dbReference>
<dbReference type="SMART" id="SM00741">
    <property type="entry name" value="SapB"/>
    <property type="match status" value="2"/>
</dbReference>
<comment type="caution">
    <text evidence="4">The sequence shown here is derived from an EMBL/GenBank/DDBJ whole genome shotgun (WGS) entry which is preliminary data.</text>
</comment>
<evidence type="ECO:0000313" key="5">
    <source>
        <dbReference type="Proteomes" id="UP000652761"/>
    </source>
</evidence>
<evidence type="ECO:0000259" key="3">
    <source>
        <dbReference type="PROSITE" id="PS50015"/>
    </source>
</evidence>
<accession>A0A843V1S3</accession>
<dbReference type="OrthoDB" id="69496at2759"/>
<proteinExistence type="predicted"/>
<dbReference type="PANTHER" id="PTHR11480">
    <property type="entry name" value="SAPOSIN-RELATED"/>
    <property type="match status" value="1"/>
</dbReference>
<dbReference type="AlphaFoldDB" id="A0A843V1S3"/>
<dbReference type="InterPro" id="IPR051428">
    <property type="entry name" value="Sphingo_Act-Surfact_Prot"/>
</dbReference>
<feature type="domain" description="Saposin B-type" evidence="3">
    <location>
        <begin position="252"/>
        <end position="330"/>
    </location>
</feature>
<dbReference type="EMBL" id="NMUH01001003">
    <property type="protein sequence ID" value="MQL87770.1"/>
    <property type="molecule type" value="Genomic_DNA"/>
</dbReference>
<sequence length="357" mass="39900">MALSVREGAHDNPKQRSFLSSCPSSHLGFSLSCFFSLLVLLKRVVSNMVGVGLQVDKDEHFEGEDGGGTRFRVPALDGMCGCCEGIHPFLDNHLQLDELSKLFQNGVPSLDGLPKEFCHPCLEISRKALDVLKEPSLFNDIDYFSSSFCHILPSDLEEKCVKMVDMHKHGAVMFLQDAFTEGNFCYNSGFCPDKTEKSLSSANSKSELLAAMEPFLKLLTQMQKELMTEGASGLMKSAKTLTMKEIPAELRSNGSCAACHSLLDKVRNELQDPDKQMKIINSLLKACEVEVFVYRCKKLVFAYGPLVISNLQRIVSMDICHMVHICDEDPRNQSSHMNMMNFRNSRQHLQSSLAKLD</sequence>
<dbReference type="InterPro" id="IPR008139">
    <property type="entry name" value="SaposinB_dom"/>
</dbReference>
<dbReference type="InterPro" id="IPR008138">
    <property type="entry name" value="SapB_2"/>
</dbReference>
<name>A0A843V1S3_COLES</name>
<keyword evidence="5" id="KW-1185">Reference proteome</keyword>